<protein>
    <submittedName>
        <fullName evidence="2">DUF692 domain-containing protein</fullName>
    </submittedName>
    <submittedName>
        <fullName evidence="3">Endonuclease</fullName>
    </submittedName>
</protein>
<dbReference type="AlphaFoldDB" id="A0A8H2JAW9"/>
<gene>
    <name evidence="2" type="ORF">C1S78_006275</name>
    <name evidence="3" type="ORF">C1S78_06270</name>
</gene>
<dbReference type="InterPro" id="IPR058711">
    <property type="entry name" value="SCO6045-like_C"/>
</dbReference>
<reference evidence="3" key="1">
    <citation type="submission" date="2018-01" db="EMBL/GenBank/DDBJ databases">
        <title>Comparative genomics of Mycobacterium mucogenicum and Mycobacterium neoaurum clade members emphasizing tRNA and non-coding RNA.</title>
        <authorList>
            <person name="Behra P.R.K."/>
            <person name="Pettersson B.M.F."/>
            <person name="Das S."/>
            <person name="Dasgupta S."/>
            <person name="Kirsebom L.A."/>
        </authorList>
    </citation>
    <scope>NUCLEOTIDE SEQUENCE</scope>
    <source>
        <strain evidence="3">DSM 44124</strain>
    </source>
</reference>
<keyword evidence="3" id="KW-0378">Hydrolase</keyword>
<dbReference type="EMBL" id="CP062008">
    <property type="protein sequence ID" value="QPG70578.1"/>
    <property type="molecule type" value="Genomic_DNA"/>
</dbReference>
<evidence type="ECO:0000259" key="1">
    <source>
        <dbReference type="Pfam" id="PF26136"/>
    </source>
</evidence>
<proteinExistence type="predicted"/>
<dbReference type="NCBIfam" id="NF003818">
    <property type="entry name" value="PRK05409.1"/>
    <property type="match status" value="1"/>
</dbReference>
<dbReference type="Pfam" id="PF05114">
    <property type="entry name" value="MbnB_TglH_ChrH"/>
    <property type="match status" value="1"/>
</dbReference>
<accession>A0A8H2JAW9</accession>
<dbReference type="KEGG" id="mmuc:C1S78_006275"/>
<keyword evidence="4" id="KW-1185">Reference proteome</keyword>
<keyword evidence="3" id="KW-0255">Endonuclease</keyword>
<keyword evidence="3" id="KW-0540">Nuclease</keyword>
<reference evidence="2 4" key="2">
    <citation type="journal article" date="2019" name="BMC Evol. Biol.">
        <title>Comparative genomics of Mycobacterium mucogenicum and Mycobacterium neoaurum clade members emphasizing tRNA and non-coding RNA.</title>
        <authorList>
            <person name="Behra P.R.K."/>
            <person name="Pettersson B.M.F."/>
            <person name="Das S."/>
            <person name="Dasgupta S."/>
            <person name="Kirsebom L.A."/>
        </authorList>
    </citation>
    <scope>NUCLEOTIDE SEQUENCE [LARGE SCALE GENOMIC DNA]</scope>
    <source>
        <strain evidence="2 4">DSM 44124</strain>
    </source>
</reference>
<dbReference type="PANTHER" id="PTHR42194">
    <property type="entry name" value="UPF0276 PROTEIN HI_1600"/>
    <property type="match status" value="1"/>
</dbReference>
<reference evidence="2 4" key="3">
    <citation type="journal article" date="2019" name="Sci. Rep.">
        <title>Insight into the biology of Mycobacterium mucogenicum and Mycobacterium neoaurum clade members.</title>
        <authorList>
            <person name="Behra P.R.K."/>
            <person name="Pettersson B.M.F."/>
            <person name="Ramesh M."/>
            <person name="Dasgupta S."/>
            <person name="Kirsebom L.A."/>
        </authorList>
    </citation>
    <scope>NUCLEOTIDE SEQUENCE [LARGE SCALE GENOMIC DNA]</scope>
    <source>
        <strain evidence="2 4">DSM 44124</strain>
    </source>
</reference>
<dbReference type="Proteomes" id="UP000309231">
    <property type="component" value="Chromosome"/>
</dbReference>
<dbReference type="InterPro" id="IPR036237">
    <property type="entry name" value="Xyl_isomerase-like_sf"/>
</dbReference>
<evidence type="ECO:0000313" key="2">
    <source>
        <dbReference type="EMBL" id="QPG70578.1"/>
    </source>
</evidence>
<name>A0A8H2JAW9_MYCMU</name>
<sequence length="384" mass="40803">MWRRLRRVRRVRRMTAGASAPAVGIGWRPEIDLTIERLPGVEFMEVIAEGIRPGALPESLQAVHSQGIPVVPHGISLSLGGAERPESARLKHLGECAAALGAPLVSEHIAFVRAGNREAGHLLPVPRSRAALDVVVANVRIAQDALAVPLALEHVASVVSWPDDELTEAQFLCEIIERTGALLLLDVANLYTSAVNFGADPLEALDTLPLDRIAYVHVAGGALRDGVWHDTHTADVAEPILDLLAELAGRTALPAVMLERDGAYPAPSVLARELAAIRSAAGRAGDDVVRPWAAGLRRASGRVAPEPSDIARRALADAEDALLQALLGLSGPPPGFDADRVAVAGTALAHKRAHTHAKMSLGAKFRRNFAPKLRFGATGRTPRR</sequence>
<evidence type="ECO:0000313" key="4">
    <source>
        <dbReference type="Proteomes" id="UP000309231"/>
    </source>
</evidence>
<organism evidence="3">
    <name type="scientific">Mycolicibacterium mucogenicum DSM 44124</name>
    <dbReference type="NCBI Taxonomy" id="1226753"/>
    <lineage>
        <taxon>Bacteria</taxon>
        <taxon>Bacillati</taxon>
        <taxon>Actinomycetota</taxon>
        <taxon>Actinomycetes</taxon>
        <taxon>Mycobacteriales</taxon>
        <taxon>Mycobacteriaceae</taxon>
        <taxon>Mycolicibacterium</taxon>
    </lineage>
</organism>
<dbReference type="InterPro" id="IPR007801">
    <property type="entry name" value="MbnB/TglH/ChrH"/>
</dbReference>
<dbReference type="PANTHER" id="PTHR42194:SF1">
    <property type="entry name" value="UPF0276 PROTEIN HI_1600"/>
    <property type="match status" value="1"/>
</dbReference>
<dbReference type="SUPFAM" id="SSF51658">
    <property type="entry name" value="Xylose isomerase-like"/>
    <property type="match status" value="1"/>
</dbReference>
<feature type="domain" description="SCO6045-like C-terminal" evidence="1">
    <location>
        <begin position="316"/>
        <end position="366"/>
    </location>
</feature>
<dbReference type="GO" id="GO:0004519">
    <property type="term" value="F:endonuclease activity"/>
    <property type="evidence" value="ECO:0007669"/>
    <property type="project" value="UniProtKB-KW"/>
</dbReference>
<dbReference type="Gene3D" id="3.20.20.150">
    <property type="entry name" value="Divalent-metal-dependent TIM barrel enzymes"/>
    <property type="match status" value="1"/>
</dbReference>
<dbReference type="Pfam" id="PF26136">
    <property type="entry name" value="SCO6045_C"/>
    <property type="match status" value="1"/>
</dbReference>
<evidence type="ECO:0000313" key="3">
    <source>
        <dbReference type="EMBL" id="TLH52010.1"/>
    </source>
</evidence>
<dbReference type="EMBL" id="POTL01000001">
    <property type="protein sequence ID" value="TLH52010.1"/>
    <property type="molecule type" value="Genomic_DNA"/>
</dbReference>